<accession>A0A9W6GPX7</accession>
<dbReference type="EMBL" id="BSEC01000001">
    <property type="protein sequence ID" value="GLI91093.1"/>
    <property type="molecule type" value="Genomic_DNA"/>
</dbReference>
<organism evidence="2 3">
    <name type="scientific">Methylocystis echinoides</name>
    <dbReference type="NCBI Taxonomy" id="29468"/>
    <lineage>
        <taxon>Bacteria</taxon>
        <taxon>Pseudomonadati</taxon>
        <taxon>Pseudomonadota</taxon>
        <taxon>Alphaproteobacteria</taxon>
        <taxon>Hyphomicrobiales</taxon>
        <taxon>Methylocystaceae</taxon>
        <taxon>Methylocystis</taxon>
    </lineage>
</organism>
<sequence>MASRKNNQKAVPLAGVAGGLGERTYKPTAEEQAAVERDQKRWSERRPAPRVKIDPTNEGVKLGFEHQDERVAFTLLSDALGTSDPDFVNGVLLQILEAIRRDGKVSEADFNFVLSVIKDANPRNQFEAMLAAQMAVVHVATMTLARRLGNVKNLAEQDSAANALTKLSRTFTGQLDALKRYRHGGEQKVIVQHVNVNDGGQAIVANVTQAEQAKRPGATAPGAAPALTHSEQAPMPILDERQAAPVHRENAKETKANGRRPPP</sequence>
<reference evidence="2" key="1">
    <citation type="journal article" date="2023" name="Int. J. Syst. Evol. Microbiol.">
        <title>Methylocystis iwaonis sp. nov., a type II methane-oxidizing bacterium from surface soil of a rice paddy field in Japan, and emended description of the genus Methylocystis (ex Whittenbury et al. 1970) Bowman et al. 1993.</title>
        <authorList>
            <person name="Kaise H."/>
            <person name="Sawadogo J.B."/>
            <person name="Alam M.S."/>
            <person name="Ueno C."/>
            <person name="Dianou D."/>
            <person name="Shinjo R."/>
            <person name="Asakawa S."/>
        </authorList>
    </citation>
    <scope>NUCLEOTIDE SEQUENCE</scope>
    <source>
        <strain evidence="2">LMG27198</strain>
    </source>
</reference>
<evidence type="ECO:0000313" key="2">
    <source>
        <dbReference type="EMBL" id="GLI91093.1"/>
    </source>
</evidence>
<dbReference type="RefSeq" id="WP_281799653.1">
    <property type="nucleotide sequence ID" value="NZ_BSEC01000001.1"/>
</dbReference>
<feature type="region of interest" description="Disordered" evidence="1">
    <location>
        <begin position="1"/>
        <end position="56"/>
    </location>
</feature>
<keyword evidence="3" id="KW-1185">Reference proteome</keyword>
<gene>
    <name evidence="2" type="ORF">LMG27198_00850</name>
</gene>
<feature type="compositionally biased region" description="Basic and acidic residues" evidence="1">
    <location>
        <begin position="238"/>
        <end position="256"/>
    </location>
</feature>
<proteinExistence type="predicted"/>
<evidence type="ECO:0000313" key="3">
    <source>
        <dbReference type="Proteomes" id="UP001144323"/>
    </source>
</evidence>
<protein>
    <submittedName>
        <fullName evidence="2">Uncharacterized protein</fullName>
    </submittedName>
</protein>
<evidence type="ECO:0000256" key="1">
    <source>
        <dbReference type="SAM" id="MobiDB-lite"/>
    </source>
</evidence>
<feature type="region of interest" description="Disordered" evidence="1">
    <location>
        <begin position="212"/>
        <end position="263"/>
    </location>
</feature>
<comment type="caution">
    <text evidence="2">The sequence shown here is derived from an EMBL/GenBank/DDBJ whole genome shotgun (WGS) entry which is preliminary data.</text>
</comment>
<feature type="compositionally biased region" description="Low complexity" evidence="1">
    <location>
        <begin position="216"/>
        <end position="226"/>
    </location>
</feature>
<name>A0A9W6GPX7_9HYPH</name>
<feature type="compositionally biased region" description="Basic and acidic residues" evidence="1">
    <location>
        <begin position="23"/>
        <end position="55"/>
    </location>
</feature>
<dbReference type="AlphaFoldDB" id="A0A9W6GPX7"/>
<dbReference type="Proteomes" id="UP001144323">
    <property type="component" value="Unassembled WGS sequence"/>
</dbReference>